<keyword evidence="4" id="KW-1185">Reference proteome</keyword>
<protein>
    <submittedName>
        <fullName evidence="3">Uncharacterized protein</fullName>
    </submittedName>
</protein>
<evidence type="ECO:0000256" key="2">
    <source>
        <dbReference type="SAM" id="Phobius"/>
    </source>
</evidence>
<dbReference type="Proteomes" id="UP000494106">
    <property type="component" value="Unassembled WGS sequence"/>
</dbReference>
<keyword evidence="2" id="KW-1133">Transmembrane helix</keyword>
<dbReference type="EMBL" id="CADEBC010000858">
    <property type="protein sequence ID" value="CAB3261670.1"/>
    <property type="molecule type" value="Genomic_DNA"/>
</dbReference>
<evidence type="ECO:0000313" key="4">
    <source>
        <dbReference type="Proteomes" id="UP000494106"/>
    </source>
</evidence>
<accession>A0A8S1BPC9</accession>
<feature type="transmembrane region" description="Helical" evidence="2">
    <location>
        <begin position="6"/>
        <end position="29"/>
    </location>
</feature>
<evidence type="ECO:0000256" key="1">
    <source>
        <dbReference type="SAM" id="MobiDB-lite"/>
    </source>
</evidence>
<keyword evidence="2" id="KW-0472">Membrane</keyword>
<name>A0A8S1BPC9_ARCPL</name>
<organism evidence="3 4">
    <name type="scientific">Arctia plantaginis</name>
    <name type="common">Wood tiger moth</name>
    <name type="synonym">Phalaena plantaginis</name>
    <dbReference type="NCBI Taxonomy" id="874455"/>
    <lineage>
        <taxon>Eukaryota</taxon>
        <taxon>Metazoa</taxon>
        <taxon>Ecdysozoa</taxon>
        <taxon>Arthropoda</taxon>
        <taxon>Hexapoda</taxon>
        <taxon>Insecta</taxon>
        <taxon>Pterygota</taxon>
        <taxon>Neoptera</taxon>
        <taxon>Endopterygota</taxon>
        <taxon>Lepidoptera</taxon>
        <taxon>Glossata</taxon>
        <taxon>Ditrysia</taxon>
        <taxon>Noctuoidea</taxon>
        <taxon>Erebidae</taxon>
        <taxon>Arctiinae</taxon>
        <taxon>Arctia</taxon>
    </lineage>
</organism>
<comment type="caution">
    <text evidence="3">The sequence shown here is derived from an EMBL/GenBank/DDBJ whole genome shotgun (WGS) entry which is preliminary data.</text>
</comment>
<feature type="region of interest" description="Disordered" evidence="1">
    <location>
        <begin position="401"/>
        <end position="441"/>
    </location>
</feature>
<proteinExistence type="predicted"/>
<dbReference type="AlphaFoldDB" id="A0A8S1BPC9"/>
<gene>
    <name evidence="3" type="ORF">APLA_LOCUS18067</name>
</gene>
<dbReference type="OrthoDB" id="7484881at2759"/>
<keyword evidence="2" id="KW-0812">Transmembrane</keyword>
<evidence type="ECO:0000313" key="3">
    <source>
        <dbReference type="EMBL" id="CAB3261670.1"/>
    </source>
</evidence>
<reference evidence="3 4" key="1">
    <citation type="submission" date="2020-04" db="EMBL/GenBank/DDBJ databases">
        <authorList>
            <person name="Wallbank WR R."/>
            <person name="Pardo Diaz C."/>
            <person name="Kozak K."/>
            <person name="Martin S."/>
            <person name="Jiggins C."/>
            <person name="Moest M."/>
            <person name="Warren A I."/>
            <person name="Byers J.R.P. K."/>
            <person name="Montejo-Kovacevich G."/>
            <person name="Yen C E."/>
        </authorList>
    </citation>
    <scope>NUCLEOTIDE SEQUENCE [LARGE SCALE GENOMIC DNA]</scope>
</reference>
<sequence>MLISCRTLTFINIFLLYYVITNSLAYYVYKNLPAYHHLPGNLRERNSLSYSEDENSQSESGADLQKYVEINNYSHRHKKKTQLHDGQHRRSRHECSCSKCDTDYEHCRTMCDEMCSQNFVQYPFIPNTPKVIPLPYPVPVMILTQRAPDDTISSSTISTISTISLINSKEPTVKLKLYSTPTTTQQPLPVSTTIKVRKTTKTTEATETSCEYLEMSLEKNPSSREEIVRISPKLPNFKKSAPNLLREAYDTYRLGNSKQTFFRTYRPNLIRKMIFNILLLCHALKFSISYTIYSNTDDSSSSSSSEQNDFEKSFMQLRGSSKNEHNHYHMRKFNSGHCRRARKKCSCDKCGSKNDCCKNFCKETCSSNDLSYDTSLQLAPDVVVMPYPVPVLVLLKNSSATATTTTPTTTTTTTESTTTTKTTTTTETTTETEPPTTPPTTTLESLEEIFEEMNSTIPPMAHRFMKFHVDSLNTEALKRFNIMTKKPYRRSFNHVPKSKMKISLPKYGLVKIPEILSNMVVHKFNEKRRALQKEKQKLWASKRHSQ</sequence>